<comment type="caution">
    <text evidence="1">The sequence shown here is derived from an EMBL/GenBank/DDBJ whole genome shotgun (WGS) entry which is preliminary data.</text>
</comment>
<protein>
    <submittedName>
        <fullName evidence="1">Uncharacterized protein</fullName>
    </submittedName>
</protein>
<gene>
    <name evidence="1" type="ORF">HMPREF0971_00407</name>
</gene>
<sequence length="59" mass="6936">MDMYIFKRVTLFAICVTLQDNLCHFTLPFDAYCMPICHKLEPDMAHVRTSYSLLCIFSQ</sequence>
<evidence type="ECO:0000313" key="2">
    <source>
        <dbReference type="Proteomes" id="UP000004079"/>
    </source>
</evidence>
<dbReference type="Proteomes" id="UP000004079">
    <property type="component" value="Unassembled WGS sequence"/>
</dbReference>
<dbReference type="AlphaFoldDB" id="D1QN71"/>
<name>D1QN71_9BACT</name>
<evidence type="ECO:0000313" key="1">
    <source>
        <dbReference type="EMBL" id="EFB33128.1"/>
    </source>
</evidence>
<organism evidence="1 2">
    <name type="scientific">Segatella oris F0302</name>
    <dbReference type="NCBI Taxonomy" id="649760"/>
    <lineage>
        <taxon>Bacteria</taxon>
        <taxon>Pseudomonadati</taxon>
        <taxon>Bacteroidota</taxon>
        <taxon>Bacteroidia</taxon>
        <taxon>Bacteroidales</taxon>
        <taxon>Prevotellaceae</taxon>
        <taxon>Segatella</taxon>
    </lineage>
</organism>
<proteinExistence type="predicted"/>
<dbReference type="EMBL" id="ACUZ02000004">
    <property type="protein sequence ID" value="EFB33128.1"/>
    <property type="molecule type" value="Genomic_DNA"/>
</dbReference>
<dbReference type="STRING" id="649760.HMPREF0971_00407"/>
<accession>D1QN71</accession>
<reference evidence="1 2" key="1">
    <citation type="submission" date="2009-11" db="EMBL/GenBank/DDBJ databases">
        <authorList>
            <person name="Weinstock G."/>
            <person name="Sodergren E."/>
            <person name="Clifton S."/>
            <person name="Fulton L."/>
            <person name="Fulton B."/>
            <person name="Courtney L."/>
            <person name="Fronick C."/>
            <person name="Harrison M."/>
            <person name="Strong C."/>
            <person name="Farmer C."/>
            <person name="Delahaunty K."/>
            <person name="Markovic C."/>
            <person name="Hall O."/>
            <person name="Minx P."/>
            <person name="Tomlinson C."/>
            <person name="Mitreva M."/>
            <person name="Nelson J."/>
            <person name="Hou S."/>
            <person name="Wollam A."/>
            <person name="Pepin K.H."/>
            <person name="Johnson M."/>
            <person name="Bhonagiri V."/>
            <person name="Nash W.E."/>
            <person name="Warren W."/>
            <person name="Chinwalla A."/>
            <person name="Mardis E.R."/>
            <person name="Wilson R.K."/>
        </authorList>
    </citation>
    <scope>NUCLEOTIDE SEQUENCE [LARGE SCALE GENOMIC DNA]</scope>
    <source>
        <strain evidence="1 2">F0302</strain>
    </source>
</reference>
<dbReference type="HOGENOM" id="CLU_2956814_0_0_10"/>